<gene>
    <name evidence="2" type="ORF">AYL99_11978</name>
</gene>
<name>A0A178Z2T4_9EURO</name>
<feature type="region of interest" description="Disordered" evidence="1">
    <location>
        <begin position="1"/>
        <end position="23"/>
    </location>
</feature>
<evidence type="ECO:0000256" key="1">
    <source>
        <dbReference type="SAM" id="MobiDB-lite"/>
    </source>
</evidence>
<proteinExistence type="predicted"/>
<accession>A0A178Z2T4</accession>
<evidence type="ECO:0000313" key="3">
    <source>
        <dbReference type="Proteomes" id="UP000078343"/>
    </source>
</evidence>
<keyword evidence="3" id="KW-1185">Reference proteome</keyword>
<protein>
    <submittedName>
        <fullName evidence="2">Uncharacterized protein</fullName>
    </submittedName>
</protein>
<reference evidence="2 3" key="1">
    <citation type="submission" date="2016-04" db="EMBL/GenBank/DDBJ databases">
        <title>Draft genome of Fonsecaea erecta CBS 125763.</title>
        <authorList>
            <person name="Weiss V.A."/>
            <person name="Vicente V.A."/>
            <person name="Raittz R.T."/>
            <person name="Moreno L.F."/>
            <person name="De Souza E.M."/>
            <person name="Pedrosa F.O."/>
            <person name="Steffens M.B."/>
            <person name="Faoro H."/>
            <person name="Tadra-Sfeir M.Z."/>
            <person name="Najafzadeh M.J."/>
            <person name="Felipe M.S."/>
            <person name="Teixeira M."/>
            <person name="Sun J."/>
            <person name="Xi L."/>
            <person name="Gomes R."/>
            <person name="De Azevedo C.M."/>
            <person name="Salgado C.G."/>
            <person name="Da Silva M.B."/>
            <person name="Nascimento M.F."/>
            <person name="Queiroz-Telles F."/>
            <person name="Attili D.S."/>
            <person name="Gorbushina A."/>
        </authorList>
    </citation>
    <scope>NUCLEOTIDE SEQUENCE [LARGE SCALE GENOMIC DNA]</scope>
    <source>
        <strain evidence="2 3">CBS 125763</strain>
    </source>
</reference>
<organism evidence="2 3">
    <name type="scientific">Fonsecaea erecta</name>
    <dbReference type="NCBI Taxonomy" id="1367422"/>
    <lineage>
        <taxon>Eukaryota</taxon>
        <taxon>Fungi</taxon>
        <taxon>Dikarya</taxon>
        <taxon>Ascomycota</taxon>
        <taxon>Pezizomycotina</taxon>
        <taxon>Eurotiomycetes</taxon>
        <taxon>Chaetothyriomycetidae</taxon>
        <taxon>Chaetothyriales</taxon>
        <taxon>Herpotrichiellaceae</taxon>
        <taxon>Fonsecaea</taxon>
    </lineage>
</organism>
<comment type="caution">
    <text evidence="2">The sequence shown here is derived from an EMBL/GenBank/DDBJ whole genome shotgun (WGS) entry which is preliminary data.</text>
</comment>
<dbReference type="OrthoDB" id="5307821at2759"/>
<dbReference type="EMBL" id="LVYI01000020">
    <property type="protein sequence ID" value="OAP53821.1"/>
    <property type="molecule type" value="Genomic_DNA"/>
</dbReference>
<feature type="compositionally biased region" description="Basic and acidic residues" evidence="1">
    <location>
        <begin position="7"/>
        <end position="23"/>
    </location>
</feature>
<evidence type="ECO:0000313" key="2">
    <source>
        <dbReference type="EMBL" id="OAP53821.1"/>
    </source>
</evidence>
<dbReference type="AlphaFoldDB" id="A0A178Z2T4"/>
<sequence>MRFISNRPEERKMNKSHEATENKSETLGSCIGVKLSKDSQASLVTLFAPPSPWENAGYIHKALGVNFFGMVHGRTTFLFLVLPDVGLTAALSC</sequence>
<dbReference type="GeneID" id="30016145"/>
<dbReference type="Proteomes" id="UP000078343">
    <property type="component" value="Unassembled WGS sequence"/>
</dbReference>
<dbReference type="RefSeq" id="XP_018687188.1">
    <property type="nucleotide sequence ID" value="XM_018843482.1"/>
</dbReference>